<dbReference type="EMBL" id="CP144696">
    <property type="protein sequence ID" value="WVZ10099.1"/>
    <property type="molecule type" value="Genomic_DNA"/>
</dbReference>
<protein>
    <submittedName>
        <fullName evidence="1">Uncharacterized protein</fullName>
    </submittedName>
</protein>
<accession>A0AAQ3RZM6</accession>
<sequence length="114" mass="13462">MVHQNKATFYHCINCIKHKHQCTAIISVCYHAIIGKSLISNFIKLHHDTTSFIVTRQGKKWPTFLTICFKHEKHFNKTLEYLNLEPCLMISENIQNKVTRNQELHKFSTINYNT</sequence>
<dbReference type="AlphaFoldDB" id="A0AAQ3RZM6"/>
<reference evidence="1 2" key="1">
    <citation type="journal article" date="2023" name="Life. Sci Alliance">
        <title>Evolutionary insights into 3D genome organization and epigenetic landscape of Vigna mungo.</title>
        <authorList>
            <person name="Junaid A."/>
            <person name="Singh B."/>
            <person name="Bhatia S."/>
        </authorList>
    </citation>
    <scope>NUCLEOTIDE SEQUENCE [LARGE SCALE GENOMIC DNA]</scope>
    <source>
        <strain evidence="1">Urdbean</strain>
    </source>
</reference>
<proteinExistence type="predicted"/>
<evidence type="ECO:0000313" key="2">
    <source>
        <dbReference type="Proteomes" id="UP001374535"/>
    </source>
</evidence>
<evidence type="ECO:0000313" key="1">
    <source>
        <dbReference type="EMBL" id="WVZ10099.1"/>
    </source>
</evidence>
<keyword evidence="2" id="KW-1185">Reference proteome</keyword>
<dbReference type="Proteomes" id="UP001374535">
    <property type="component" value="Chromosome 5"/>
</dbReference>
<organism evidence="1 2">
    <name type="scientific">Vigna mungo</name>
    <name type="common">Black gram</name>
    <name type="synonym">Phaseolus mungo</name>
    <dbReference type="NCBI Taxonomy" id="3915"/>
    <lineage>
        <taxon>Eukaryota</taxon>
        <taxon>Viridiplantae</taxon>
        <taxon>Streptophyta</taxon>
        <taxon>Embryophyta</taxon>
        <taxon>Tracheophyta</taxon>
        <taxon>Spermatophyta</taxon>
        <taxon>Magnoliopsida</taxon>
        <taxon>eudicotyledons</taxon>
        <taxon>Gunneridae</taxon>
        <taxon>Pentapetalae</taxon>
        <taxon>rosids</taxon>
        <taxon>fabids</taxon>
        <taxon>Fabales</taxon>
        <taxon>Fabaceae</taxon>
        <taxon>Papilionoideae</taxon>
        <taxon>50 kb inversion clade</taxon>
        <taxon>NPAAA clade</taxon>
        <taxon>indigoferoid/millettioid clade</taxon>
        <taxon>Phaseoleae</taxon>
        <taxon>Vigna</taxon>
    </lineage>
</organism>
<gene>
    <name evidence="1" type="ORF">V8G54_014629</name>
</gene>
<name>A0AAQ3RZM6_VIGMU</name>